<protein>
    <submittedName>
        <fullName evidence="1">Uncharacterized protein</fullName>
    </submittedName>
</protein>
<name>A0AAV2E8M8_9ROSI</name>
<organism evidence="1 2">
    <name type="scientific">Linum trigynum</name>
    <dbReference type="NCBI Taxonomy" id="586398"/>
    <lineage>
        <taxon>Eukaryota</taxon>
        <taxon>Viridiplantae</taxon>
        <taxon>Streptophyta</taxon>
        <taxon>Embryophyta</taxon>
        <taxon>Tracheophyta</taxon>
        <taxon>Spermatophyta</taxon>
        <taxon>Magnoliopsida</taxon>
        <taxon>eudicotyledons</taxon>
        <taxon>Gunneridae</taxon>
        <taxon>Pentapetalae</taxon>
        <taxon>rosids</taxon>
        <taxon>fabids</taxon>
        <taxon>Malpighiales</taxon>
        <taxon>Linaceae</taxon>
        <taxon>Linum</taxon>
    </lineage>
</organism>
<accession>A0AAV2E8M8</accession>
<gene>
    <name evidence="1" type="ORF">LTRI10_LOCUS23359</name>
</gene>
<dbReference type="Proteomes" id="UP001497516">
    <property type="component" value="Chromosome 4"/>
</dbReference>
<sequence>MVHLHLFHLVCDDHLGRCGDDDGLSSSMACVRDNPCMGSDDGSQREHDGIRIATAVIEGRRWNGLSCGEWRRT</sequence>
<dbReference type="EMBL" id="OZ034817">
    <property type="protein sequence ID" value="CAL1382013.1"/>
    <property type="molecule type" value="Genomic_DNA"/>
</dbReference>
<dbReference type="AlphaFoldDB" id="A0AAV2E8M8"/>
<keyword evidence="2" id="KW-1185">Reference proteome</keyword>
<reference evidence="1 2" key="1">
    <citation type="submission" date="2024-04" db="EMBL/GenBank/DDBJ databases">
        <authorList>
            <person name="Fracassetti M."/>
        </authorList>
    </citation>
    <scope>NUCLEOTIDE SEQUENCE [LARGE SCALE GENOMIC DNA]</scope>
</reference>
<evidence type="ECO:0000313" key="2">
    <source>
        <dbReference type="Proteomes" id="UP001497516"/>
    </source>
</evidence>
<evidence type="ECO:0000313" key="1">
    <source>
        <dbReference type="EMBL" id="CAL1382013.1"/>
    </source>
</evidence>
<proteinExistence type="predicted"/>